<evidence type="ECO:0000256" key="6">
    <source>
        <dbReference type="ARBA" id="ARBA00023295"/>
    </source>
</evidence>
<feature type="compositionally biased region" description="Low complexity" evidence="13">
    <location>
        <begin position="156"/>
        <end position="187"/>
    </location>
</feature>
<dbReference type="EC" id="3.2.1.-" evidence="12"/>
<feature type="binding site" evidence="9">
    <location>
        <position position="370"/>
    </location>
    <ligand>
        <name>substrate</name>
    </ligand>
</feature>
<accession>A0A1H1NEH3</accession>
<feature type="binding site" evidence="9">
    <location>
        <position position="440"/>
    </location>
    <ligand>
        <name>substrate</name>
    </ligand>
</feature>
<feature type="binding site" evidence="9">
    <location>
        <position position="436"/>
    </location>
    <ligand>
        <name>substrate</name>
    </ligand>
</feature>
<evidence type="ECO:0000256" key="11">
    <source>
        <dbReference type="PROSITE-ProRule" id="PRU10057"/>
    </source>
</evidence>
<dbReference type="RefSeq" id="WP_083371467.1">
    <property type="nucleotide sequence ID" value="NZ_LT629776.1"/>
</dbReference>
<feature type="active site" description="Proton acceptor" evidence="8">
    <location>
        <position position="442"/>
    </location>
</feature>
<dbReference type="PIRSF" id="PIRSF001100">
    <property type="entry name" value="Beta_cellobiohydrolase"/>
    <property type="match status" value="1"/>
</dbReference>
<dbReference type="EMBL" id="LT629776">
    <property type="protein sequence ID" value="SDR97396.1"/>
    <property type="molecule type" value="Genomic_DNA"/>
</dbReference>
<evidence type="ECO:0000256" key="12">
    <source>
        <dbReference type="RuleBase" id="RU361186"/>
    </source>
</evidence>
<keyword evidence="16" id="KW-1185">Reference proteome</keyword>
<dbReference type="Pfam" id="PF00553">
    <property type="entry name" value="CBM_2"/>
    <property type="match status" value="1"/>
</dbReference>
<proteinExistence type="inferred from homology"/>
<dbReference type="PRINTS" id="PR00733">
    <property type="entry name" value="GLHYDRLASE6"/>
</dbReference>
<organism evidence="15 16">
    <name type="scientific">Paraoerskovia marina</name>
    <dbReference type="NCBI Taxonomy" id="545619"/>
    <lineage>
        <taxon>Bacteria</taxon>
        <taxon>Bacillati</taxon>
        <taxon>Actinomycetota</taxon>
        <taxon>Actinomycetes</taxon>
        <taxon>Micrococcales</taxon>
        <taxon>Cellulomonadaceae</taxon>
        <taxon>Paraoerskovia</taxon>
    </lineage>
</organism>
<keyword evidence="7 12" id="KW-0624">Polysaccharide degradation</keyword>
<evidence type="ECO:0000256" key="7">
    <source>
        <dbReference type="ARBA" id="ARBA00023326"/>
    </source>
</evidence>
<evidence type="ECO:0000313" key="16">
    <source>
        <dbReference type="Proteomes" id="UP000185663"/>
    </source>
</evidence>
<sequence>MHRSPTILPDAQPPRARHGVALVAATALLALAGTTTLAAVTLDADPAAAAGTCEADFDVNNQWNGGFGTNVSVTSPGDPVTSWEVTWEFSGDQQVTQLWNGTVSQSGNTVHVASLPWNGAVGTGGTLSFGFNGSGDGSTATPTAVTLNGAACSTGTDPTPTPTTTTPTPTPTETTPTPTPTETTDPPAADGDLYVDTGNQAYAAWSAASGDDKALLAKIALTPQAYWVGNWDDPEHAQAEVQDYTGRAVAAGQVPQLVIYAIPGRDCGSYSGGGVAESEYADWIDTMAAGIQGNPLVVLEPDALAQLGDCDGQGDRVGYLAYAASSLTDAGAHVYIDAGHSGWLTPATAADRLLQVGLDDAVGFAVNTSNYQTTADSQAWAEQVSALTGGAGYVIDTSRNGNGSNGQWCNPSGRALGDRPSLVDDSTNLDALLWVKLPGESDGTCNGGPSAGAWWQSMALELARNASW</sequence>
<gene>
    <name evidence="15" type="ORF">SAMN04489860_0512</name>
</gene>
<feature type="active site" evidence="10">
    <location>
        <position position="266"/>
    </location>
</feature>
<dbReference type="Pfam" id="PF01341">
    <property type="entry name" value="Glyco_hydro_6"/>
    <property type="match status" value="1"/>
</dbReference>
<dbReference type="STRING" id="545619.SAMN04489860_0512"/>
<dbReference type="GO" id="GO:0004553">
    <property type="term" value="F:hydrolase activity, hydrolyzing O-glycosyl compounds"/>
    <property type="evidence" value="ECO:0007669"/>
    <property type="project" value="InterPro"/>
</dbReference>
<dbReference type="AlphaFoldDB" id="A0A1H1NEH3"/>
<evidence type="ECO:0000313" key="15">
    <source>
        <dbReference type="EMBL" id="SDR97396.1"/>
    </source>
</evidence>
<dbReference type="SUPFAM" id="SSF51989">
    <property type="entry name" value="Glycosyl hydrolases family 6, cellulases"/>
    <property type="match status" value="1"/>
</dbReference>
<dbReference type="InterPro" id="IPR036434">
    <property type="entry name" value="Beta_cellobiohydrolase_sf"/>
</dbReference>
<dbReference type="Gene3D" id="2.60.40.290">
    <property type="match status" value="1"/>
</dbReference>
<evidence type="ECO:0000256" key="2">
    <source>
        <dbReference type="ARBA" id="ARBA00022801"/>
    </source>
</evidence>
<dbReference type="PANTHER" id="PTHR34876">
    <property type="match status" value="1"/>
</dbReference>
<feature type="binding site" evidence="9">
    <location>
        <position position="227"/>
    </location>
    <ligand>
        <name>substrate</name>
    </ligand>
</feature>
<keyword evidence="2 12" id="KW-0378">Hydrolase</keyword>
<name>A0A1H1NEH3_9CELL</name>
<evidence type="ECO:0000259" key="14">
    <source>
        <dbReference type="PROSITE" id="PS51173"/>
    </source>
</evidence>
<dbReference type="SUPFAM" id="SSF49384">
    <property type="entry name" value="Carbohydrate-binding domain"/>
    <property type="match status" value="1"/>
</dbReference>
<feature type="region of interest" description="Disordered" evidence="13">
    <location>
        <begin position="140"/>
        <end position="193"/>
    </location>
</feature>
<keyword evidence="4" id="KW-1015">Disulfide bond</keyword>
<comment type="similarity">
    <text evidence="12">Belongs to the glycosyl hydrolase family 6.</text>
</comment>
<dbReference type="InterPro" id="IPR001524">
    <property type="entry name" value="Glyco_hydro_6_CS"/>
</dbReference>
<dbReference type="PROSITE" id="PS51173">
    <property type="entry name" value="CBM2"/>
    <property type="match status" value="1"/>
</dbReference>
<dbReference type="PANTHER" id="PTHR34876:SF4">
    <property type="entry name" value="1,4-BETA-D-GLUCAN CELLOBIOHYDROLASE C-RELATED"/>
    <property type="match status" value="1"/>
</dbReference>
<feature type="chain" id="PRO_5009029156" description="Glucanase" evidence="12">
    <location>
        <begin position="39"/>
        <end position="468"/>
    </location>
</feature>
<dbReference type="InterPro" id="IPR012291">
    <property type="entry name" value="CBM2_carb-bd_dom_sf"/>
</dbReference>
<feature type="active site" description="Proton donor" evidence="8 11">
    <location>
        <position position="302"/>
    </location>
</feature>
<dbReference type="InterPro" id="IPR001919">
    <property type="entry name" value="CBD2"/>
</dbReference>
<evidence type="ECO:0000256" key="5">
    <source>
        <dbReference type="ARBA" id="ARBA00023277"/>
    </source>
</evidence>
<feature type="compositionally biased region" description="Polar residues" evidence="13">
    <location>
        <begin position="140"/>
        <end position="155"/>
    </location>
</feature>
<dbReference type="PROSITE" id="PS00655">
    <property type="entry name" value="GLYCOSYL_HYDROL_F6_1"/>
    <property type="match status" value="1"/>
</dbReference>
<keyword evidence="5 12" id="KW-0119">Carbohydrate metabolism</keyword>
<protein>
    <recommendedName>
        <fullName evidence="12">Glucanase</fullName>
        <ecNumber evidence="12">3.2.1.-</ecNumber>
    </recommendedName>
</protein>
<evidence type="ECO:0000256" key="4">
    <source>
        <dbReference type="ARBA" id="ARBA00023157"/>
    </source>
</evidence>
<evidence type="ECO:0000256" key="8">
    <source>
        <dbReference type="PIRSR" id="PIRSR001100-1"/>
    </source>
</evidence>
<feature type="domain" description="CBM2" evidence="14">
    <location>
        <begin position="46"/>
        <end position="155"/>
    </location>
</feature>
<feature type="binding site" evidence="9">
    <location>
        <position position="408"/>
    </location>
    <ligand>
        <name>substrate</name>
    </ligand>
</feature>
<dbReference type="InterPro" id="IPR016288">
    <property type="entry name" value="Beta_cellobiohydrolase"/>
</dbReference>
<dbReference type="GO" id="GO:0030247">
    <property type="term" value="F:polysaccharide binding"/>
    <property type="evidence" value="ECO:0007669"/>
    <property type="project" value="UniProtKB-UniRule"/>
</dbReference>
<keyword evidence="1 12" id="KW-0732">Signal</keyword>
<dbReference type="OrthoDB" id="309899at2"/>
<dbReference type="eggNOG" id="COG5297">
    <property type="taxonomic scope" value="Bacteria"/>
</dbReference>
<dbReference type="InterPro" id="IPR008965">
    <property type="entry name" value="CBM2/CBM3_carb-bd_dom_sf"/>
</dbReference>
<keyword evidence="3 12" id="KW-0136">Cellulose degradation</keyword>
<feature type="binding site" evidence="9">
    <location>
        <position position="343"/>
    </location>
    <ligand>
        <name>substrate</name>
    </ligand>
</feature>
<feature type="signal peptide" evidence="12">
    <location>
        <begin position="1"/>
        <end position="38"/>
    </location>
</feature>
<evidence type="ECO:0000256" key="9">
    <source>
        <dbReference type="PIRSR" id="PIRSR001100-2"/>
    </source>
</evidence>
<evidence type="ECO:0000256" key="10">
    <source>
        <dbReference type="PROSITE-ProRule" id="PRU10056"/>
    </source>
</evidence>
<evidence type="ECO:0000256" key="3">
    <source>
        <dbReference type="ARBA" id="ARBA00023001"/>
    </source>
</evidence>
<feature type="binding site" evidence="9">
    <location>
        <position position="340"/>
    </location>
    <ligand>
        <name>substrate</name>
    </ligand>
</feature>
<dbReference type="PROSITE" id="PS00656">
    <property type="entry name" value="GLYCOSYL_HYDROL_F6_2"/>
    <property type="match status" value="1"/>
</dbReference>
<dbReference type="Proteomes" id="UP000185663">
    <property type="component" value="Chromosome I"/>
</dbReference>
<dbReference type="SMART" id="SM00637">
    <property type="entry name" value="CBD_II"/>
    <property type="match status" value="1"/>
</dbReference>
<dbReference type="GO" id="GO:0030245">
    <property type="term" value="P:cellulose catabolic process"/>
    <property type="evidence" value="ECO:0007669"/>
    <property type="project" value="UniProtKB-KW"/>
</dbReference>
<dbReference type="Gene3D" id="3.20.20.40">
    <property type="entry name" value="1, 4-beta cellobiohydrolase"/>
    <property type="match status" value="1"/>
</dbReference>
<evidence type="ECO:0000256" key="13">
    <source>
        <dbReference type="SAM" id="MobiDB-lite"/>
    </source>
</evidence>
<reference evidence="15 16" key="1">
    <citation type="submission" date="2016-10" db="EMBL/GenBank/DDBJ databases">
        <authorList>
            <person name="de Groot N.N."/>
        </authorList>
    </citation>
    <scope>NUCLEOTIDE SEQUENCE [LARGE SCALE GENOMIC DNA]</scope>
    <source>
        <strain evidence="15 16">DSM 22126</strain>
    </source>
</reference>
<evidence type="ECO:0000256" key="1">
    <source>
        <dbReference type="ARBA" id="ARBA00022729"/>
    </source>
</evidence>
<keyword evidence="6 12" id="KW-0326">Glycosidase</keyword>